<keyword evidence="3" id="KW-1185">Reference proteome</keyword>
<protein>
    <submittedName>
        <fullName evidence="2">Uncharacterized protein</fullName>
    </submittedName>
</protein>
<gene>
    <name evidence="2" type="ORF">ATE80_18030</name>
</gene>
<feature type="coiled-coil region" evidence="1">
    <location>
        <begin position="3"/>
        <end position="30"/>
    </location>
</feature>
<evidence type="ECO:0000313" key="2">
    <source>
        <dbReference type="EMBL" id="KUH37501.1"/>
    </source>
</evidence>
<accession>A0A100Y4E7</accession>
<dbReference type="Proteomes" id="UP000054011">
    <property type="component" value="Unassembled WGS sequence"/>
</dbReference>
<organism evidence="2 3">
    <name type="scientific">Streptomyces kanasensis</name>
    <dbReference type="NCBI Taxonomy" id="936756"/>
    <lineage>
        <taxon>Bacteria</taxon>
        <taxon>Bacillati</taxon>
        <taxon>Actinomycetota</taxon>
        <taxon>Actinomycetes</taxon>
        <taxon>Kitasatosporales</taxon>
        <taxon>Streptomycetaceae</taxon>
        <taxon>Streptomyces</taxon>
    </lineage>
</organism>
<dbReference type="OrthoDB" id="4331723at2"/>
<dbReference type="AlphaFoldDB" id="A0A100Y4E7"/>
<keyword evidence="1" id="KW-0175">Coiled coil</keyword>
<comment type="caution">
    <text evidence="2">The sequence shown here is derived from an EMBL/GenBank/DDBJ whole genome shotgun (WGS) entry which is preliminary data.</text>
</comment>
<dbReference type="STRING" id="936756.ATE80_18030"/>
<evidence type="ECO:0000313" key="3">
    <source>
        <dbReference type="Proteomes" id="UP000054011"/>
    </source>
</evidence>
<dbReference type="EMBL" id="LNSV01000045">
    <property type="protein sequence ID" value="KUH37501.1"/>
    <property type="molecule type" value="Genomic_DNA"/>
</dbReference>
<name>A0A100Y4E7_9ACTN</name>
<evidence type="ECO:0000256" key="1">
    <source>
        <dbReference type="SAM" id="Coils"/>
    </source>
</evidence>
<proteinExistence type="predicted"/>
<reference evidence="2 3" key="1">
    <citation type="submission" date="2015-11" db="EMBL/GenBank/DDBJ databases">
        <title>Genome-wide analysis reveals the secondary metabolome in Streptomyces kanasensis ZX01.</title>
        <authorList>
            <person name="Zhang G."/>
            <person name="Han L."/>
            <person name="Feng J."/>
            <person name="Zhang X."/>
        </authorList>
    </citation>
    <scope>NUCLEOTIDE SEQUENCE [LARGE SCALE GENOMIC DNA]</scope>
    <source>
        <strain evidence="2 3">ZX01</strain>
    </source>
</reference>
<sequence>MEVRGMKERLRAAEEAVATLRDELREAGVVLPSLRVDLVTVANDVSHPLIELGRCNLDTAVRLAGALRGART</sequence>